<dbReference type="PANTHER" id="PTHR11360">
    <property type="entry name" value="MONOCARBOXYLATE TRANSPORTER"/>
    <property type="match status" value="1"/>
</dbReference>
<dbReference type="InterPro" id="IPR020846">
    <property type="entry name" value="MFS_dom"/>
</dbReference>
<dbReference type="GO" id="GO:0022857">
    <property type="term" value="F:transmembrane transporter activity"/>
    <property type="evidence" value="ECO:0007669"/>
    <property type="project" value="InterPro"/>
</dbReference>
<protein>
    <recommendedName>
        <fullName evidence="5">Major facilitator superfamily (MFS) profile domain-containing protein</fullName>
    </recommendedName>
</protein>
<dbReference type="Pfam" id="PF07690">
    <property type="entry name" value="MFS_1"/>
    <property type="match status" value="1"/>
</dbReference>
<comment type="similarity">
    <text evidence="2">Belongs to the major facilitator superfamily. Monocarboxylate porter (TC 2.A.1.13) family.</text>
</comment>
<evidence type="ECO:0000313" key="7">
    <source>
        <dbReference type="Proteomes" id="UP000646827"/>
    </source>
</evidence>
<evidence type="ECO:0000259" key="5">
    <source>
        <dbReference type="PROSITE" id="PS50850"/>
    </source>
</evidence>
<feature type="transmembrane region" description="Helical" evidence="4">
    <location>
        <begin position="132"/>
        <end position="152"/>
    </location>
</feature>
<keyword evidence="7" id="KW-1185">Reference proteome</keyword>
<sequence length="521" mass="56336">MQPSPQDNASVHSQNEVTLTSNIYQDDLKKMASYADEEKNISVPSTVDQEEIVEESYPGLVECAPFPTLASLDEITHTLTKTRTNQTLKNQQRDNDSLKTATVTDDQQKGEKPVLKTIGEYYGTEGYRNPGWMAVVATFLVNFFIFGTVFSWGNFQRLYLEIYADETDEFRIAFVGTSANAILLSTGLVISPLIPTLGFRGCMAIGTILAPLGLVLASYATELWHLYLAQGILFGLGGSFVFSPSITLPSQWFVKNRALATGLAVSGSGIGGVCISPMAQSLITNIGYRNALRTMGGMGFGLLSIATALAVSRYPPARPNGKPWNIFDRSLISWPFAFLLLFALCISFGYVAPFFLTPTYAEHIGVDASVGSTLISIMSAANAVCRITLGYFGDKYGRVNTLSIFTLLSGIFTMVVWQFASTYGAFVAYCVLFGLTGGSFVSLMPPVVADIVGIENIQKGVSISYALTMFGNLLGTPVSGKLRGQFGWTAAIQFPGTMTVAAGLSAVAIRFLLNRKFFAKV</sequence>
<dbReference type="EMBL" id="JAEPRB010000037">
    <property type="protein sequence ID" value="KAG2224756.1"/>
    <property type="molecule type" value="Genomic_DNA"/>
</dbReference>
<organism evidence="6 7">
    <name type="scientific">Circinella minor</name>
    <dbReference type="NCBI Taxonomy" id="1195481"/>
    <lineage>
        <taxon>Eukaryota</taxon>
        <taxon>Fungi</taxon>
        <taxon>Fungi incertae sedis</taxon>
        <taxon>Mucoromycota</taxon>
        <taxon>Mucoromycotina</taxon>
        <taxon>Mucoromycetes</taxon>
        <taxon>Mucorales</taxon>
        <taxon>Lichtheimiaceae</taxon>
        <taxon>Circinella</taxon>
    </lineage>
</organism>
<feature type="transmembrane region" description="Helical" evidence="4">
    <location>
        <begin position="172"/>
        <end position="194"/>
    </location>
</feature>
<evidence type="ECO:0000256" key="2">
    <source>
        <dbReference type="ARBA" id="ARBA00006727"/>
    </source>
</evidence>
<dbReference type="InterPro" id="IPR050327">
    <property type="entry name" value="Proton-linked_MCT"/>
</dbReference>
<evidence type="ECO:0000256" key="4">
    <source>
        <dbReference type="SAM" id="Phobius"/>
    </source>
</evidence>
<dbReference type="InterPro" id="IPR036259">
    <property type="entry name" value="MFS_trans_sf"/>
</dbReference>
<dbReference type="GO" id="GO:0016020">
    <property type="term" value="C:membrane"/>
    <property type="evidence" value="ECO:0007669"/>
    <property type="project" value="UniProtKB-SubCell"/>
</dbReference>
<evidence type="ECO:0000256" key="3">
    <source>
        <dbReference type="SAM" id="MobiDB-lite"/>
    </source>
</evidence>
<comment type="subcellular location">
    <subcellularLocation>
        <location evidence="1">Membrane</location>
        <topology evidence="1">Multi-pass membrane protein</topology>
    </subcellularLocation>
</comment>
<dbReference type="PROSITE" id="PS50850">
    <property type="entry name" value="MFS"/>
    <property type="match status" value="1"/>
</dbReference>
<dbReference type="Proteomes" id="UP000646827">
    <property type="component" value="Unassembled WGS sequence"/>
</dbReference>
<feature type="transmembrane region" description="Helical" evidence="4">
    <location>
        <begin position="226"/>
        <end position="246"/>
    </location>
</feature>
<keyword evidence="4" id="KW-1133">Transmembrane helix</keyword>
<keyword evidence="4" id="KW-0472">Membrane</keyword>
<feature type="region of interest" description="Disordered" evidence="3">
    <location>
        <begin position="83"/>
        <end position="109"/>
    </location>
</feature>
<dbReference type="PANTHER" id="PTHR11360:SF284">
    <property type="entry name" value="EG:103B4.3 PROTEIN-RELATED"/>
    <property type="match status" value="1"/>
</dbReference>
<feature type="transmembrane region" description="Helical" evidence="4">
    <location>
        <begin position="331"/>
        <end position="356"/>
    </location>
</feature>
<dbReference type="AlphaFoldDB" id="A0A8H7S8W1"/>
<feature type="transmembrane region" description="Helical" evidence="4">
    <location>
        <begin position="460"/>
        <end position="478"/>
    </location>
</feature>
<dbReference type="InterPro" id="IPR011701">
    <property type="entry name" value="MFS"/>
</dbReference>
<proteinExistence type="inferred from homology"/>
<evidence type="ECO:0000256" key="1">
    <source>
        <dbReference type="ARBA" id="ARBA00004141"/>
    </source>
</evidence>
<feature type="transmembrane region" description="Helical" evidence="4">
    <location>
        <begin position="291"/>
        <end position="311"/>
    </location>
</feature>
<evidence type="ECO:0000313" key="6">
    <source>
        <dbReference type="EMBL" id="KAG2224756.1"/>
    </source>
</evidence>
<feature type="transmembrane region" description="Helical" evidence="4">
    <location>
        <begin position="368"/>
        <end position="389"/>
    </location>
</feature>
<feature type="transmembrane region" description="Helical" evidence="4">
    <location>
        <begin position="258"/>
        <end position="279"/>
    </location>
</feature>
<name>A0A8H7S8W1_9FUNG</name>
<feature type="transmembrane region" description="Helical" evidence="4">
    <location>
        <begin position="401"/>
        <end position="420"/>
    </location>
</feature>
<reference evidence="6 7" key="1">
    <citation type="submission" date="2020-12" db="EMBL/GenBank/DDBJ databases">
        <title>Metabolic potential, ecology and presence of endohyphal bacteria is reflected in genomic diversity of Mucoromycotina.</title>
        <authorList>
            <person name="Muszewska A."/>
            <person name="Okrasinska A."/>
            <person name="Steczkiewicz K."/>
            <person name="Drgas O."/>
            <person name="Orlowska M."/>
            <person name="Perlinska-Lenart U."/>
            <person name="Aleksandrzak-Piekarczyk T."/>
            <person name="Szatraj K."/>
            <person name="Zielenkiewicz U."/>
            <person name="Pilsyk S."/>
            <person name="Malc E."/>
            <person name="Mieczkowski P."/>
            <person name="Kruszewska J.S."/>
            <person name="Biernat P."/>
            <person name="Pawlowska J."/>
        </authorList>
    </citation>
    <scope>NUCLEOTIDE SEQUENCE [LARGE SCALE GENOMIC DNA]</scope>
    <source>
        <strain evidence="6 7">CBS 142.35</strain>
    </source>
</reference>
<feature type="transmembrane region" description="Helical" evidence="4">
    <location>
        <begin position="490"/>
        <end position="513"/>
    </location>
</feature>
<comment type="caution">
    <text evidence="6">The sequence shown here is derived from an EMBL/GenBank/DDBJ whole genome shotgun (WGS) entry which is preliminary data.</text>
</comment>
<dbReference type="OrthoDB" id="2213137at2759"/>
<feature type="transmembrane region" description="Helical" evidence="4">
    <location>
        <begin position="426"/>
        <end position="448"/>
    </location>
</feature>
<feature type="domain" description="Major facilitator superfamily (MFS) profile" evidence="5">
    <location>
        <begin position="333"/>
        <end position="521"/>
    </location>
</feature>
<dbReference type="SUPFAM" id="SSF103473">
    <property type="entry name" value="MFS general substrate transporter"/>
    <property type="match status" value="1"/>
</dbReference>
<dbReference type="Gene3D" id="1.20.1250.20">
    <property type="entry name" value="MFS general substrate transporter like domains"/>
    <property type="match status" value="2"/>
</dbReference>
<dbReference type="CDD" id="cd17352">
    <property type="entry name" value="MFS_MCT_SLC16"/>
    <property type="match status" value="1"/>
</dbReference>
<keyword evidence="4" id="KW-0812">Transmembrane</keyword>
<accession>A0A8H7S8W1</accession>
<feature type="transmembrane region" description="Helical" evidence="4">
    <location>
        <begin position="201"/>
        <end position="220"/>
    </location>
</feature>
<gene>
    <name evidence="6" type="ORF">INT45_005280</name>
</gene>